<dbReference type="InterPro" id="IPR033130">
    <property type="entry name" value="RNase_T2_His_AS_2"/>
</dbReference>
<evidence type="ECO:0000313" key="11">
    <source>
        <dbReference type="Proteomes" id="UP001154282"/>
    </source>
</evidence>
<comment type="function">
    <text evidence="7">May remobilize phosphate, particularly when cells senesce or when phosphate becomes limiting.</text>
</comment>
<feature type="active site" evidence="8">
    <location>
        <position position="105"/>
    </location>
</feature>
<dbReference type="GO" id="GO:0003723">
    <property type="term" value="F:RNA binding"/>
    <property type="evidence" value="ECO:0007669"/>
    <property type="project" value="InterPro"/>
</dbReference>
<dbReference type="PROSITE" id="PS00531">
    <property type="entry name" value="RNASE_T2_2"/>
    <property type="match status" value="1"/>
</dbReference>
<dbReference type="GO" id="GO:0005576">
    <property type="term" value="C:extracellular region"/>
    <property type="evidence" value="ECO:0007669"/>
    <property type="project" value="TreeGrafter"/>
</dbReference>
<evidence type="ECO:0000256" key="4">
    <source>
        <dbReference type="ARBA" id="ARBA00022801"/>
    </source>
</evidence>
<dbReference type="InterPro" id="IPR018188">
    <property type="entry name" value="RNase_T2_His_AS_1"/>
</dbReference>
<dbReference type="InterPro" id="IPR036430">
    <property type="entry name" value="RNase_T2-like_sf"/>
</dbReference>
<keyword evidence="11" id="KW-1185">Reference proteome</keyword>
<evidence type="ECO:0000313" key="10">
    <source>
        <dbReference type="EMBL" id="CAI0406535.1"/>
    </source>
</evidence>
<dbReference type="SUPFAM" id="SSF55895">
    <property type="entry name" value="Ribonuclease Rh-like"/>
    <property type="match status" value="1"/>
</dbReference>
<protein>
    <submittedName>
        <fullName evidence="10">Uncharacterized protein</fullName>
    </submittedName>
</protein>
<dbReference type="PROSITE" id="PS00530">
    <property type="entry name" value="RNASE_T2_1"/>
    <property type="match status" value="1"/>
</dbReference>
<keyword evidence="5" id="KW-1015">Disulfide bond</keyword>
<evidence type="ECO:0000256" key="5">
    <source>
        <dbReference type="ARBA" id="ARBA00023157"/>
    </source>
</evidence>
<dbReference type="Proteomes" id="UP001154282">
    <property type="component" value="Unassembled WGS sequence"/>
</dbReference>
<evidence type="ECO:0000256" key="3">
    <source>
        <dbReference type="ARBA" id="ARBA00022759"/>
    </source>
</evidence>
<dbReference type="InterPro" id="IPR001568">
    <property type="entry name" value="RNase_T2-like"/>
</dbReference>
<dbReference type="InterPro" id="IPR033697">
    <property type="entry name" value="Ribonuclease_T2_eukaryotic"/>
</dbReference>
<dbReference type="PANTHER" id="PTHR11240">
    <property type="entry name" value="RIBONUCLEASE T2"/>
    <property type="match status" value="1"/>
</dbReference>
<dbReference type="GO" id="GO:0006401">
    <property type="term" value="P:RNA catabolic process"/>
    <property type="evidence" value="ECO:0007669"/>
    <property type="project" value="TreeGrafter"/>
</dbReference>
<dbReference type="GO" id="GO:0016787">
    <property type="term" value="F:hydrolase activity"/>
    <property type="evidence" value="ECO:0007669"/>
    <property type="project" value="UniProtKB-KW"/>
</dbReference>
<dbReference type="AlphaFoldDB" id="A0AAV0J9E9"/>
<keyword evidence="4" id="KW-0378">Hydrolase</keyword>
<keyword evidence="2" id="KW-0540">Nuclease</keyword>
<dbReference type="Gene3D" id="3.90.730.10">
    <property type="entry name" value="Ribonuclease T2-like"/>
    <property type="match status" value="1"/>
</dbReference>
<dbReference type="FunFam" id="3.90.730.10:FF:000003">
    <property type="entry name" value="Ribonuclease 3"/>
    <property type="match status" value="1"/>
</dbReference>
<accession>A0AAV0J9E9</accession>
<dbReference type="PANTHER" id="PTHR11240:SF72">
    <property type="entry name" value="RIBONUCLEASE 1"/>
    <property type="match status" value="1"/>
</dbReference>
<gene>
    <name evidence="10" type="ORF">LITE_LOCUS13243</name>
</gene>
<evidence type="ECO:0000256" key="7">
    <source>
        <dbReference type="ARBA" id="ARBA00054578"/>
    </source>
</evidence>
<evidence type="ECO:0000256" key="2">
    <source>
        <dbReference type="ARBA" id="ARBA00022722"/>
    </source>
</evidence>
<evidence type="ECO:0000256" key="6">
    <source>
        <dbReference type="ARBA" id="ARBA00023239"/>
    </source>
</evidence>
<keyword evidence="3" id="KW-0255">Endonuclease</keyword>
<proteinExistence type="inferred from homology"/>
<organism evidence="10 11">
    <name type="scientific">Linum tenue</name>
    <dbReference type="NCBI Taxonomy" id="586396"/>
    <lineage>
        <taxon>Eukaryota</taxon>
        <taxon>Viridiplantae</taxon>
        <taxon>Streptophyta</taxon>
        <taxon>Embryophyta</taxon>
        <taxon>Tracheophyta</taxon>
        <taxon>Spermatophyta</taxon>
        <taxon>Magnoliopsida</taxon>
        <taxon>eudicotyledons</taxon>
        <taxon>Gunneridae</taxon>
        <taxon>Pentapetalae</taxon>
        <taxon>rosids</taxon>
        <taxon>fabids</taxon>
        <taxon>Malpighiales</taxon>
        <taxon>Linaceae</taxon>
        <taxon>Linum</taxon>
    </lineage>
</organism>
<keyword evidence="6" id="KW-0456">Lyase</keyword>
<name>A0AAV0J9E9_9ROSI</name>
<dbReference type="CDD" id="cd01061">
    <property type="entry name" value="RNase_T2_euk"/>
    <property type="match status" value="1"/>
</dbReference>
<feature type="active site" evidence="8">
    <location>
        <position position="163"/>
    </location>
</feature>
<dbReference type="EMBL" id="CAMGYJ010000004">
    <property type="protein sequence ID" value="CAI0406535.1"/>
    <property type="molecule type" value="Genomic_DNA"/>
</dbReference>
<sequence>MIDSVSISAINNPIPKYLFPPQPKSIQQKQKQQEVAKERHMMKPSSGAPIILFQALVALSLAGLSVSKDFDFFYFVQQWPGSYCDTKQSCCYPTTGKPAADFGVHGLWPNYNDGTYPSNCDSSAPFDQSKVSNLITTMQKEWPTLACPSGNGVTFWSHEWDKHGTCSEEVLDQHSYFARALGFKAQTNILQALKTAGIRPDGGSYSLSSIKSAIQSGVGYTPFVECNTDESGNSQLYQVYLCVDNSGSNLVECPVFPHGKCGSQIEFPSF</sequence>
<feature type="active site" evidence="8">
    <location>
        <position position="159"/>
    </location>
</feature>
<dbReference type="Pfam" id="PF00445">
    <property type="entry name" value="Ribonuclease_T2"/>
    <property type="match status" value="1"/>
</dbReference>
<dbReference type="GO" id="GO:0033897">
    <property type="term" value="F:ribonuclease T2 activity"/>
    <property type="evidence" value="ECO:0007669"/>
    <property type="project" value="InterPro"/>
</dbReference>
<evidence type="ECO:0000256" key="8">
    <source>
        <dbReference type="PIRSR" id="PIRSR633697-1"/>
    </source>
</evidence>
<reference evidence="10" key="1">
    <citation type="submission" date="2022-08" db="EMBL/GenBank/DDBJ databases">
        <authorList>
            <person name="Gutierrez-Valencia J."/>
        </authorList>
    </citation>
    <scope>NUCLEOTIDE SEQUENCE</scope>
</reference>
<evidence type="ECO:0000256" key="1">
    <source>
        <dbReference type="ARBA" id="ARBA00007469"/>
    </source>
</evidence>
<evidence type="ECO:0000256" key="9">
    <source>
        <dbReference type="RuleBase" id="RU004328"/>
    </source>
</evidence>
<comment type="caution">
    <text evidence="10">The sequence shown here is derived from an EMBL/GenBank/DDBJ whole genome shotgun (WGS) entry which is preliminary data.</text>
</comment>
<comment type="similarity">
    <text evidence="1 9">Belongs to the RNase T2 family.</text>
</comment>